<keyword evidence="2" id="KW-1185">Reference proteome</keyword>
<dbReference type="Proteomes" id="UP000735302">
    <property type="component" value="Unassembled WGS sequence"/>
</dbReference>
<comment type="caution">
    <text evidence="1">The sequence shown here is derived from an EMBL/GenBank/DDBJ whole genome shotgun (WGS) entry which is preliminary data.</text>
</comment>
<sequence>MFAFTKRKKDAWERFGPVVDGKSITEKLHHQALNRSIASLNQPINRVNLLAARQTLKYFWRPQGRLQSVFGGRKANSRVFLAAANLTLESFWSRVIIACCTGV</sequence>
<proteinExistence type="predicted"/>
<accession>A0AAV4A4S0</accession>
<evidence type="ECO:0000313" key="1">
    <source>
        <dbReference type="EMBL" id="GFO03130.1"/>
    </source>
</evidence>
<dbReference type="AlphaFoldDB" id="A0AAV4A4S0"/>
<dbReference type="EMBL" id="BLXT01003724">
    <property type="protein sequence ID" value="GFO03130.1"/>
    <property type="molecule type" value="Genomic_DNA"/>
</dbReference>
<organism evidence="1 2">
    <name type="scientific">Plakobranchus ocellatus</name>
    <dbReference type="NCBI Taxonomy" id="259542"/>
    <lineage>
        <taxon>Eukaryota</taxon>
        <taxon>Metazoa</taxon>
        <taxon>Spiralia</taxon>
        <taxon>Lophotrochozoa</taxon>
        <taxon>Mollusca</taxon>
        <taxon>Gastropoda</taxon>
        <taxon>Heterobranchia</taxon>
        <taxon>Euthyneura</taxon>
        <taxon>Panpulmonata</taxon>
        <taxon>Sacoglossa</taxon>
        <taxon>Placobranchoidea</taxon>
        <taxon>Plakobranchidae</taxon>
        <taxon>Plakobranchus</taxon>
    </lineage>
</organism>
<evidence type="ECO:0000313" key="2">
    <source>
        <dbReference type="Proteomes" id="UP000735302"/>
    </source>
</evidence>
<name>A0AAV4A4S0_9GAST</name>
<gene>
    <name evidence="1" type="ORF">PoB_002963500</name>
</gene>
<protein>
    <submittedName>
        <fullName evidence="1">Uncharacterized protein</fullName>
    </submittedName>
</protein>
<reference evidence="1 2" key="1">
    <citation type="journal article" date="2021" name="Elife">
        <title>Chloroplast acquisition without the gene transfer in kleptoplastic sea slugs, Plakobranchus ocellatus.</title>
        <authorList>
            <person name="Maeda T."/>
            <person name="Takahashi S."/>
            <person name="Yoshida T."/>
            <person name="Shimamura S."/>
            <person name="Takaki Y."/>
            <person name="Nagai Y."/>
            <person name="Toyoda A."/>
            <person name="Suzuki Y."/>
            <person name="Arimoto A."/>
            <person name="Ishii H."/>
            <person name="Satoh N."/>
            <person name="Nishiyama T."/>
            <person name="Hasebe M."/>
            <person name="Maruyama T."/>
            <person name="Minagawa J."/>
            <person name="Obokata J."/>
            <person name="Shigenobu S."/>
        </authorList>
    </citation>
    <scope>NUCLEOTIDE SEQUENCE [LARGE SCALE GENOMIC DNA]</scope>
</reference>